<sequence length="147" mass="15503">MVTVKGGLALERRLGELAAKLGDGPTLSVGFLEGATYPDGTSVPMVAATQEFGAPARNIPPRPFFRNMIADKSPTWAGSLAATLKATNYDPTAALNLMGEGIKGQLQQSILDLTSPPLSPKTIARKGFDKPLVDTSVMLNSVDYVVE</sequence>
<dbReference type="RefSeq" id="WP_238192083.1">
    <property type="nucleotide sequence ID" value="NZ_BPQJ01000019.1"/>
</dbReference>
<reference evidence="1" key="1">
    <citation type="journal article" date="2016" name="Front. Microbiol.">
        <title>Genome Sequence of the Piezophilic, Mesophilic Sulfate-Reducing Bacterium Desulfovibrio indicus J2T.</title>
        <authorList>
            <person name="Cao J."/>
            <person name="Maignien L."/>
            <person name="Shao Z."/>
            <person name="Alain K."/>
            <person name="Jebbar M."/>
        </authorList>
    </citation>
    <scope>NUCLEOTIDE SEQUENCE</scope>
    <source>
        <strain evidence="1">JCM 32048</strain>
    </source>
</reference>
<dbReference type="AlphaFoldDB" id="A0AA37HDY2"/>
<name>A0AA37HDY2_9HYPH</name>
<dbReference type="Proteomes" id="UP001055286">
    <property type="component" value="Unassembled WGS sequence"/>
</dbReference>
<comment type="caution">
    <text evidence="1">The sequence shown here is derived from an EMBL/GenBank/DDBJ whole genome shotgun (WGS) entry which is preliminary data.</text>
</comment>
<gene>
    <name evidence="1" type="ORF">MPEAHAMD_3927</name>
</gene>
<accession>A0AA37HDY2</accession>
<evidence type="ECO:0000313" key="2">
    <source>
        <dbReference type="Proteomes" id="UP001055286"/>
    </source>
</evidence>
<reference evidence="1" key="2">
    <citation type="submission" date="2021-08" db="EMBL/GenBank/DDBJ databases">
        <authorList>
            <person name="Tani A."/>
            <person name="Ola A."/>
            <person name="Ogura Y."/>
            <person name="Katsura K."/>
            <person name="Hayashi T."/>
        </authorList>
    </citation>
    <scope>NUCLEOTIDE SEQUENCE</scope>
    <source>
        <strain evidence="1">JCM 32048</strain>
    </source>
</reference>
<dbReference type="EMBL" id="BPQJ01000019">
    <property type="protein sequence ID" value="GJD63756.1"/>
    <property type="molecule type" value="Genomic_DNA"/>
</dbReference>
<organism evidence="1 2">
    <name type="scientific">Methylobacterium frigidaeris</name>
    <dbReference type="NCBI Taxonomy" id="2038277"/>
    <lineage>
        <taxon>Bacteria</taxon>
        <taxon>Pseudomonadati</taxon>
        <taxon>Pseudomonadota</taxon>
        <taxon>Alphaproteobacteria</taxon>
        <taxon>Hyphomicrobiales</taxon>
        <taxon>Methylobacteriaceae</taxon>
        <taxon>Methylobacterium</taxon>
    </lineage>
</organism>
<proteinExistence type="predicted"/>
<keyword evidence="2" id="KW-1185">Reference proteome</keyword>
<evidence type="ECO:0000313" key="1">
    <source>
        <dbReference type="EMBL" id="GJD63756.1"/>
    </source>
</evidence>
<protein>
    <submittedName>
        <fullName evidence="1">Uncharacterized protein</fullName>
    </submittedName>
</protein>